<protein>
    <submittedName>
        <fullName evidence="4">Sugar ABC transporter substrate-binding protein</fullName>
    </submittedName>
</protein>
<dbReference type="EMBL" id="BSPQ01000013">
    <property type="protein sequence ID" value="GLS91569.1"/>
    <property type="molecule type" value="Genomic_DNA"/>
</dbReference>
<feature type="signal peptide" evidence="3">
    <location>
        <begin position="1"/>
        <end position="22"/>
    </location>
</feature>
<evidence type="ECO:0000256" key="2">
    <source>
        <dbReference type="ARBA" id="ARBA00008520"/>
    </source>
</evidence>
<dbReference type="Proteomes" id="UP001157353">
    <property type="component" value="Unassembled WGS sequence"/>
</dbReference>
<comment type="caution">
    <text evidence="4">The sequence shown here is derived from an EMBL/GenBank/DDBJ whole genome shotgun (WGS) entry which is preliminary data.</text>
</comment>
<keyword evidence="5" id="KW-1185">Reference proteome</keyword>
<reference evidence="5" key="1">
    <citation type="journal article" date="2019" name="Int. J. Syst. Evol. Microbiol.">
        <title>The Global Catalogue of Microorganisms (GCM) 10K type strain sequencing project: providing services to taxonomists for standard genome sequencing and annotation.</title>
        <authorList>
            <consortium name="The Broad Institute Genomics Platform"/>
            <consortium name="The Broad Institute Genome Sequencing Center for Infectious Disease"/>
            <person name="Wu L."/>
            <person name="Ma J."/>
        </authorList>
    </citation>
    <scope>NUCLEOTIDE SEQUENCE [LARGE SCALE GENOMIC DNA]</scope>
    <source>
        <strain evidence="5">NBRC 103166</strain>
    </source>
</reference>
<evidence type="ECO:0000313" key="5">
    <source>
        <dbReference type="Proteomes" id="UP001157353"/>
    </source>
</evidence>
<dbReference type="PANTHER" id="PTHR43649:SF32">
    <property type="entry name" value="SUGAR BINDING SECRETED PROTEIN"/>
    <property type="match status" value="1"/>
</dbReference>
<dbReference type="InterPro" id="IPR006059">
    <property type="entry name" value="SBP"/>
</dbReference>
<proteinExistence type="inferred from homology"/>
<evidence type="ECO:0000256" key="3">
    <source>
        <dbReference type="SAM" id="SignalP"/>
    </source>
</evidence>
<dbReference type="PANTHER" id="PTHR43649">
    <property type="entry name" value="ARABINOSE-BINDING PROTEIN-RELATED"/>
    <property type="match status" value="1"/>
</dbReference>
<dbReference type="Pfam" id="PF13416">
    <property type="entry name" value="SBP_bac_8"/>
    <property type="match status" value="1"/>
</dbReference>
<comment type="subcellular location">
    <subcellularLocation>
        <location evidence="1">Periplasm</location>
    </subcellularLocation>
</comment>
<evidence type="ECO:0000256" key="1">
    <source>
        <dbReference type="ARBA" id="ARBA00004418"/>
    </source>
</evidence>
<sequence>MNLKMLTLSSAIIFGLASTANAADADIRFDGFPDFDSSLKVLLPDFEKKTGIKVDYLMNNHGDHHTKLTTNLATGSGAGDVIVVDVEKIGPFVASGGLVNLSEKYGVDKYQDRFAAYAWAQGKGADGGMYGIPVDLGPGVMYYRTDIFEKEGVKVDAAITDWDAYIALGKKLKKDNIFLIASAADVAQAIIFTTVPEGEGLYFDKEGNSVVTSERFVKAFTVAKTIRDNGLDARITAWSNEWYEGFRNGTFATQLSGAWLLGHLKNWIAPDTSGSWAVSNLPDGIYGSWGGSFLSIPKQSKNPDQAWALIEYMTTNPDSQLTAFATIAAFPSNITTYDDALFDQPIEFLGGQKARQVFAEVAKNIKPVQPGKGDHVARSIILENALMQVLDEGKDIKEALAEAERLIKRRTRNM</sequence>
<accession>A0ABQ6E2V0</accession>
<name>A0ABQ6E2V0_9GAMM</name>
<feature type="chain" id="PRO_5046459003" evidence="3">
    <location>
        <begin position="23"/>
        <end position="414"/>
    </location>
</feature>
<keyword evidence="3" id="KW-0732">Signal</keyword>
<dbReference type="Gene3D" id="3.40.190.10">
    <property type="entry name" value="Periplasmic binding protein-like II"/>
    <property type="match status" value="1"/>
</dbReference>
<dbReference type="InterPro" id="IPR050490">
    <property type="entry name" value="Bact_solute-bd_prot1"/>
</dbReference>
<comment type="similarity">
    <text evidence="2">Belongs to the bacterial solute-binding protein 1 family.</text>
</comment>
<organism evidence="4 5">
    <name type="scientific">Psychromonas marina</name>
    <dbReference type="NCBI Taxonomy" id="88364"/>
    <lineage>
        <taxon>Bacteria</taxon>
        <taxon>Pseudomonadati</taxon>
        <taxon>Pseudomonadota</taxon>
        <taxon>Gammaproteobacteria</taxon>
        <taxon>Alteromonadales</taxon>
        <taxon>Psychromonadaceae</taxon>
        <taxon>Psychromonas</taxon>
    </lineage>
</organism>
<gene>
    <name evidence="4" type="primary">cebE</name>
    <name evidence="4" type="ORF">GCM10007916_26380</name>
</gene>
<dbReference type="SUPFAM" id="SSF53850">
    <property type="entry name" value="Periplasmic binding protein-like II"/>
    <property type="match status" value="1"/>
</dbReference>
<evidence type="ECO:0000313" key="4">
    <source>
        <dbReference type="EMBL" id="GLS91569.1"/>
    </source>
</evidence>
<dbReference type="RefSeq" id="WP_284204680.1">
    <property type="nucleotide sequence ID" value="NZ_BSPQ01000013.1"/>
</dbReference>